<dbReference type="PANTHER" id="PTHR43767:SF12">
    <property type="entry name" value="AMP-DEPENDENT SYNTHETASE AND LIGASE"/>
    <property type="match status" value="1"/>
</dbReference>
<evidence type="ECO:0000259" key="4">
    <source>
        <dbReference type="Pfam" id="PF13193"/>
    </source>
</evidence>
<dbReference type="NCBIfam" id="NF004837">
    <property type="entry name" value="PRK06187.1"/>
    <property type="match status" value="1"/>
</dbReference>
<sequence length="500" mass="53400">MNLSRLFIDTAERRPEQVALRPDETTFSYADVAEASARVAGLLVAQGVRPGDRVALMLPNVPPFAAIYYGVLRAGGVVVPMNPLLKGREIAYHLSDSGARLLFAWETAAEEATAGAAGTEAGVVTVTADGFTALLAAQAPAYDVVDRADDDTAVILYTSGTTGRPKGAELTHLNLIRNVEVSLADLLRLTEDDVIFGGLPMFHAFGQTCALNVAMATGASVLLLPRFDARAAADLLARHHATVFAGVPTMYAALLGLAETPELPDLRVCVSGGAALPVEVLRRFEERFGCAVLEGYGLSETSPVASFNRPDQERRPGSIGTPVTGVQMAIVDGAGTPVTTGEVGEIVIRGHNIMKGYWDKPDATADVLSADGWFRTGDMGRIDEDGFFFVVDRKKDLVIRGGFNVYPREIEEVLYEHPDVAEAAVIGIPHSDLGEEIGAAVALRPGSTVTEDELRAHVKAQVAPYKYPRVVWFVDALPKGPTGKILKREIVAPTTEENAR</sequence>
<evidence type="ECO:0000313" key="5">
    <source>
        <dbReference type="EMBL" id="AKU17588.1"/>
    </source>
</evidence>
<dbReference type="PATRIC" id="fig|571913.6.peg.4040"/>
<evidence type="ECO:0000256" key="2">
    <source>
        <dbReference type="ARBA" id="ARBA00022598"/>
    </source>
</evidence>
<dbReference type="InterPro" id="IPR025110">
    <property type="entry name" value="AMP-bd_C"/>
</dbReference>
<dbReference type="Pfam" id="PF00501">
    <property type="entry name" value="AMP-binding"/>
    <property type="match status" value="1"/>
</dbReference>
<dbReference type="Pfam" id="PF13193">
    <property type="entry name" value="AMP-binding_C"/>
    <property type="match status" value="1"/>
</dbReference>
<dbReference type="InterPro" id="IPR042099">
    <property type="entry name" value="ANL_N_sf"/>
</dbReference>
<evidence type="ECO:0000256" key="1">
    <source>
        <dbReference type="ARBA" id="ARBA00006432"/>
    </source>
</evidence>
<dbReference type="CDD" id="cd05936">
    <property type="entry name" value="FC-FACS_FadD_like"/>
    <property type="match status" value="1"/>
</dbReference>
<dbReference type="PROSITE" id="PS00455">
    <property type="entry name" value="AMP_BINDING"/>
    <property type="match status" value="1"/>
</dbReference>
<dbReference type="KEGG" id="lmoi:VV02_19945"/>
<protein>
    <submittedName>
        <fullName evidence="5">AMP-dependent synthetase</fullName>
    </submittedName>
</protein>
<feature type="domain" description="AMP-dependent synthetase/ligase" evidence="3">
    <location>
        <begin position="9"/>
        <end position="358"/>
    </location>
</feature>
<reference evidence="5 6" key="1">
    <citation type="submission" date="2015-03" db="EMBL/GenBank/DDBJ databases">
        <title>Luteipulveratus halotolerans sp. nov., a novel actinobacterium (Dermacoccaceae) from Sarawak, Malaysia.</title>
        <authorList>
            <person name="Juboi H."/>
            <person name="Basik A."/>
            <person name="Shamsul S.S."/>
            <person name="Arnold P."/>
            <person name="Schmitt E.K."/>
            <person name="Sanglier J.-J."/>
            <person name="Yeo T."/>
        </authorList>
    </citation>
    <scope>NUCLEOTIDE SEQUENCE [LARGE SCALE GENOMIC DNA]</scope>
    <source>
        <strain evidence="5 6">MN07-A0370</strain>
    </source>
</reference>
<dbReference type="STRING" id="571913.VV02_19945"/>
<dbReference type="GO" id="GO:0016877">
    <property type="term" value="F:ligase activity, forming carbon-sulfur bonds"/>
    <property type="evidence" value="ECO:0007669"/>
    <property type="project" value="UniProtKB-ARBA"/>
</dbReference>
<dbReference type="SUPFAM" id="SSF56801">
    <property type="entry name" value="Acetyl-CoA synthetase-like"/>
    <property type="match status" value="1"/>
</dbReference>
<dbReference type="InterPro" id="IPR045851">
    <property type="entry name" value="AMP-bd_C_sf"/>
</dbReference>
<comment type="similarity">
    <text evidence="1">Belongs to the ATP-dependent AMP-binding enzyme family.</text>
</comment>
<dbReference type="FunFam" id="3.30.300.30:FF:000008">
    <property type="entry name" value="2,3-dihydroxybenzoate-AMP ligase"/>
    <property type="match status" value="1"/>
</dbReference>
<dbReference type="RefSeq" id="WP_052594360.1">
    <property type="nucleotide sequence ID" value="NZ_CP011112.1"/>
</dbReference>
<dbReference type="Proteomes" id="UP000066480">
    <property type="component" value="Chromosome"/>
</dbReference>
<dbReference type="EMBL" id="CP011112">
    <property type="protein sequence ID" value="AKU17588.1"/>
    <property type="molecule type" value="Genomic_DNA"/>
</dbReference>
<dbReference type="Gene3D" id="3.30.300.30">
    <property type="match status" value="1"/>
</dbReference>
<gene>
    <name evidence="5" type="ORF">VV02_19945</name>
</gene>
<evidence type="ECO:0000259" key="3">
    <source>
        <dbReference type="Pfam" id="PF00501"/>
    </source>
</evidence>
<organism evidence="5 6">
    <name type="scientific">Luteipulveratus mongoliensis</name>
    <dbReference type="NCBI Taxonomy" id="571913"/>
    <lineage>
        <taxon>Bacteria</taxon>
        <taxon>Bacillati</taxon>
        <taxon>Actinomycetota</taxon>
        <taxon>Actinomycetes</taxon>
        <taxon>Micrococcales</taxon>
        <taxon>Dermacoccaceae</taxon>
        <taxon>Luteipulveratus</taxon>
    </lineage>
</organism>
<name>A0A0K1JLW7_9MICO</name>
<feature type="domain" description="AMP-binding enzyme C-terminal" evidence="4">
    <location>
        <begin position="409"/>
        <end position="484"/>
    </location>
</feature>
<proteinExistence type="inferred from homology"/>
<dbReference type="Gene3D" id="3.40.50.12780">
    <property type="entry name" value="N-terminal domain of ligase-like"/>
    <property type="match status" value="1"/>
</dbReference>
<keyword evidence="6" id="KW-1185">Reference proteome</keyword>
<accession>A0A0K1JLW7</accession>
<evidence type="ECO:0000313" key="6">
    <source>
        <dbReference type="Proteomes" id="UP000066480"/>
    </source>
</evidence>
<dbReference type="InterPro" id="IPR050237">
    <property type="entry name" value="ATP-dep_AMP-bd_enzyme"/>
</dbReference>
<keyword evidence="2" id="KW-0436">Ligase</keyword>
<dbReference type="InterPro" id="IPR020845">
    <property type="entry name" value="AMP-binding_CS"/>
</dbReference>
<dbReference type="InterPro" id="IPR000873">
    <property type="entry name" value="AMP-dep_synth/lig_dom"/>
</dbReference>
<dbReference type="AlphaFoldDB" id="A0A0K1JLW7"/>
<dbReference type="PANTHER" id="PTHR43767">
    <property type="entry name" value="LONG-CHAIN-FATTY-ACID--COA LIGASE"/>
    <property type="match status" value="1"/>
</dbReference>
<dbReference type="OrthoDB" id="9803968at2"/>